<dbReference type="EMBL" id="JAHQIW010003239">
    <property type="protein sequence ID" value="KAJ1357803.1"/>
    <property type="molecule type" value="Genomic_DNA"/>
</dbReference>
<protein>
    <submittedName>
        <fullName evidence="2">Uncharacterized protein</fullName>
    </submittedName>
</protein>
<evidence type="ECO:0000313" key="3">
    <source>
        <dbReference type="Proteomes" id="UP001196413"/>
    </source>
</evidence>
<keyword evidence="3" id="KW-1185">Reference proteome</keyword>
<proteinExistence type="predicted"/>
<dbReference type="AlphaFoldDB" id="A0AAD5MJE5"/>
<organism evidence="2 3">
    <name type="scientific">Parelaphostrongylus tenuis</name>
    <name type="common">Meningeal worm</name>
    <dbReference type="NCBI Taxonomy" id="148309"/>
    <lineage>
        <taxon>Eukaryota</taxon>
        <taxon>Metazoa</taxon>
        <taxon>Ecdysozoa</taxon>
        <taxon>Nematoda</taxon>
        <taxon>Chromadorea</taxon>
        <taxon>Rhabditida</taxon>
        <taxon>Rhabditina</taxon>
        <taxon>Rhabditomorpha</taxon>
        <taxon>Strongyloidea</taxon>
        <taxon>Metastrongylidae</taxon>
        <taxon>Parelaphostrongylus</taxon>
    </lineage>
</organism>
<dbReference type="Proteomes" id="UP001196413">
    <property type="component" value="Unassembled WGS sequence"/>
</dbReference>
<accession>A0AAD5MJE5</accession>
<comment type="caution">
    <text evidence="2">The sequence shown here is derived from an EMBL/GenBank/DDBJ whole genome shotgun (WGS) entry which is preliminary data.</text>
</comment>
<sequence>MHRVRLSSRQSFDLDFLESDHDRSTASVGSQDDSFELMSRPDFVQSAKISAEGFLRRTGSTSEEEPPCDISDDHEPIGDMSQSAFSGQIKTHRS</sequence>
<feature type="compositionally biased region" description="Polar residues" evidence="1">
    <location>
        <begin position="80"/>
        <end position="94"/>
    </location>
</feature>
<feature type="region of interest" description="Disordered" evidence="1">
    <location>
        <begin position="54"/>
        <end position="94"/>
    </location>
</feature>
<reference evidence="2" key="1">
    <citation type="submission" date="2021-06" db="EMBL/GenBank/DDBJ databases">
        <title>Parelaphostrongylus tenuis whole genome reference sequence.</title>
        <authorList>
            <person name="Garwood T.J."/>
            <person name="Larsen P.A."/>
            <person name="Fountain-Jones N.M."/>
            <person name="Garbe J.R."/>
            <person name="Macchietto M.G."/>
            <person name="Kania S.A."/>
            <person name="Gerhold R.W."/>
            <person name="Richards J.E."/>
            <person name="Wolf T.M."/>
        </authorList>
    </citation>
    <scope>NUCLEOTIDE SEQUENCE</scope>
    <source>
        <strain evidence="2">MNPRO001-30</strain>
        <tissue evidence="2">Meninges</tissue>
    </source>
</reference>
<evidence type="ECO:0000313" key="2">
    <source>
        <dbReference type="EMBL" id="KAJ1357803.1"/>
    </source>
</evidence>
<name>A0AAD5MJE5_PARTN</name>
<gene>
    <name evidence="2" type="ORF">KIN20_016038</name>
</gene>
<evidence type="ECO:0000256" key="1">
    <source>
        <dbReference type="SAM" id="MobiDB-lite"/>
    </source>
</evidence>